<sequence>MKIYLDIENAISPRTGRKLSIPVAFVESVDLTAWQFLENVLKNLR</sequence>
<name>A0A4R7CSG6_9SPHI</name>
<keyword evidence="2" id="KW-1185">Reference proteome</keyword>
<accession>A0A4R7CSG6</accession>
<gene>
    <name evidence="1" type="ORF">B0I21_1169</name>
</gene>
<reference evidence="1 2" key="1">
    <citation type="submission" date="2019-03" db="EMBL/GenBank/DDBJ databases">
        <title>Genomic Encyclopedia of Type Strains, Phase III (KMG-III): the genomes of soil and plant-associated and newly described type strains.</title>
        <authorList>
            <person name="Whitman W."/>
        </authorList>
    </citation>
    <scope>NUCLEOTIDE SEQUENCE [LARGE SCALE GENOMIC DNA]</scope>
    <source>
        <strain evidence="1 2">CGMCC 1.12801</strain>
    </source>
</reference>
<dbReference type="EMBL" id="SNZV01000016">
    <property type="protein sequence ID" value="TDS06569.1"/>
    <property type="molecule type" value="Genomic_DNA"/>
</dbReference>
<dbReference type="AlphaFoldDB" id="A0A4R7CSG6"/>
<proteinExistence type="predicted"/>
<dbReference type="Proteomes" id="UP000294752">
    <property type="component" value="Unassembled WGS sequence"/>
</dbReference>
<protein>
    <submittedName>
        <fullName evidence="1">Uncharacterized protein</fullName>
    </submittedName>
</protein>
<organism evidence="1 2">
    <name type="scientific">Sphingobacterium paludis</name>
    <dbReference type="NCBI Taxonomy" id="1476465"/>
    <lineage>
        <taxon>Bacteria</taxon>
        <taxon>Pseudomonadati</taxon>
        <taxon>Bacteroidota</taxon>
        <taxon>Sphingobacteriia</taxon>
        <taxon>Sphingobacteriales</taxon>
        <taxon>Sphingobacteriaceae</taxon>
        <taxon>Sphingobacterium</taxon>
    </lineage>
</organism>
<evidence type="ECO:0000313" key="1">
    <source>
        <dbReference type="EMBL" id="TDS06569.1"/>
    </source>
</evidence>
<comment type="caution">
    <text evidence="1">The sequence shown here is derived from an EMBL/GenBank/DDBJ whole genome shotgun (WGS) entry which is preliminary data.</text>
</comment>
<evidence type="ECO:0000313" key="2">
    <source>
        <dbReference type="Proteomes" id="UP000294752"/>
    </source>
</evidence>